<sequence>MFKIFDVFIPERRHEIPHHSGTSRTLMTQVPITSEVELDLADKMLPQPHSTRTKRGFESRRVTSENGAHCHFLRPPSSNSRCLGHDRNTSWIFFKGKSTKACSCSQSLTNFGEQVIASPQTGIGASENMTISQKYGEICDIVGHGSSGIVLLSHKIEELSPKIVRFYAIKVFRYGSKPTDAAHRRRIDAGFHISSFLKHENIAQAFELFQTDNGSLYECLEYCSGGDLHSLVIASGQLEQIEADCFFKQLMHGINYTHKMGIAHCNLKPENLLLSSSGCLKISDFRSAECFRLGEGTNLQMSKTRRYPSPYISPEQYLGAKSDLTSVDIWAAAMIYIAMRTGRTPWKIASDEDECFRDYVTDCMIGRGYFFIDDICHVKSPIFCLCG</sequence>
<feature type="binding site" evidence="3">
    <location>
        <position position="170"/>
    </location>
    <ligand>
        <name>ATP</name>
        <dbReference type="ChEBI" id="CHEBI:30616"/>
    </ligand>
</feature>
<dbReference type="Pfam" id="PF00069">
    <property type="entry name" value="Pkinase"/>
    <property type="match status" value="1"/>
</dbReference>
<evidence type="ECO:0000256" key="3">
    <source>
        <dbReference type="PROSITE-ProRule" id="PRU10141"/>
    </source>
</evidence>
<dbReference type="AlphaFoldDB" id="A0A0A2KBQ1"/>
<dbReference type="EMBL" id="JQGA01001586">
    <property type="protein sequence ID" value="KGO64368.1"/>
    <property type="molecule type" value="Genomic_DNA"/>
</dbReference>
<dbReference type="PROSITE" id="PS50011">
    <property type="entry name" value="PROTEIN_KINASE_DOM"/>
    <property type="match status" value="1"/>
</dbReference>
<comment type="subcellular location">
    <subcellularLocation>
        <location evidence="1">Preautophagosomal structure membrane</location>
        <topology evidence="1">Peripheral membrane protein</topology>
    </subcellularLocation>
</comment>
<dbReference type="Proteomes" id="UP000030104">
    <property type="component" value="Unassembled WGS sequence"/>
</dbReference>
<dbReference type="OMA" id="VIYMFMR"/>
<keyword evidence="3" id="KW-0067">ATP-binding</keyword>
<dbReference type="Gene3D" id="1.10.510.10">
    <property type="entry name" value="Transferase(Phosphotransferase) domain 1"/>
    <property type="match status" value="1"/>
</dbReference>
<dbReference type="GO" id="GO:0034045">
    <property type="term" value="C:phagophore assembly site membrane"/>
    <property type="evidence" value="ECO:0007669"/>
    <property type="project" value="UniProtKB-SubCell"/>
</dbReference>
<evidence type="ECO:0000256" key="2">
    <source>
        <dbReference type="ARBA" id="ARBA00030237"/>
    </source>
</evidence>
<organism evidence="5 6">
    <name type="scientific">Penicillium italicum</name>
    <name type="common">Blue mold</name>
    <dbReference type="NCBI Taxonomy" id="40296"/>
    <lineage>
        <taxon>Eukaryota</taxon>
        <taxon>Fungi</taxon>
        <taxon>Dikarya</taxon>
        <taxon>Ascomycota</taxon>
        <taxon>Pezizomycotina</taxon>
        <taxon>Eurotiomycetes</taxon>
        <taxon>Eurotiomycetidae</taxon>
        <taxon>Eurotiales</taxon>
        <taxon>Aspergillaceae</taxon>
        <taxon>Penicillium</taxon>
    </lineage>
</organism>
<keyword evidence="3" id="KW-0547">Nucleotide-binding</keyword>
<dbReference type="SUPFAM" id="SSF56112">
    <property type="entry name" value="Protein kinase-like (PK-like)"/>
    <property type="match status" value="1"/>
</dbReference>
<comment type="caution">
    <text evidence="5">The sequence shown here is derived from an EMBL/GenBank/DDBJ whole genome shotgun (WGS) entry which is preliminary data.</text>
</comment>
<dbReference type="PANTHER" id="PTHR24348:SF68">
    <property type="entry name" value="SERINE_THREONINE-PROTEIN KINASE ATG1C"/>
    <property type="match status" value="1"/>
</dbReference>
<name>A0A0A2KBQ1_PENIT</name>
<dbReference type="InterPro" id="IPR000719">
    <property type="entry name" value="Prot_kinase_dom"/>
</dbReference>
<protein>
    <recommendedName>
        <fullName evidence="2">Autophagy-related protein 1</fullName>
    </recommendedName>
</protein>
<dbReference type="GO" id="GO:0004674">
    <property type="term" value="F:protein serine/threonine kinase activity"/>
    <property type="evidence" value="ECO:0007669"/>
    <property type="project" value="InterPro"/>
</dbReference>
<accession>A0A0A2KBQ1</accession>
<evidence type="ECO:0000256" key="1">
    <source>
        <dbReference type="ARBA" id="ARBA00004623"/>
    </source>
</evidence>
<feature type="domain" description="Protein kinase" evidence="4">
    <location>
        <begin position="136"/>
        <end position="387"/>
    </location>
</feature>
<dbReference type="InterPro" id="IPR017441">
    <property type="entry name" value="Protein_kinase_ATP_BS"/>
</dbReference>
<dbReference type="PhylomeDB" id="A0A0A2KBQ1"/>
<dbReference type="PROSITE" id="PS00107">
    <property type="entry name" value="PROTEIN_KINASE_ATP"/>
    <property type="match status" value="1"/>
</dbReference>
<evidence type="ECO:0000313" key="5">
    <source>
        <dbReference type="EMBL" id="KGO64368.1"/>
    </source>
</evidence>
<evidence type="ECO:0000259" key="4">
    <source>
        <dbReference type="PROSITE" id="PS50011"/>
    </source>
</evidence>
<reference evidence="5 6" key="1">
    <citation type="journal article" date="2015" name="Mol. Plant Microbe Interact.">
        <title>Genome, transcriptome, and functional analyses of Penicillium expansum provide new insights into secondary metabolism and pathogenicity.</title>
        <authorList>
            <person name="Ballester A.R."/>
            <person name="Marcet-Houben M."/>
            <person name="Levin E."/>
            <person name="Sela N."/>
            <person name="Selma-Lazaro C."/>
            <person name="Carmona L."/>
            <person name="Wisniewski M."/>
            <person name="Droby S."/>
            <person name="Gonzalez-Candelas L."/>
            <person name="Gabaldon T."/>
        </authorList>
    </citation>
    <scope>NUCLEOTIDE SEQUENCE [LARGE SCALE GENOMIC DNA]</scope>
    <source>
        <strain evidence="5 6">PHI-1</strain>
    </source>
</reference>
<dbReference type="GO" id="GO:0010506">
    <property type="term" value="P:regulation of autophagy"/>
    <property type="evidence" value="ECO:0007669"/>
    <property type="project" value="InterPro"/>
</dbReference>
<dbReference type="InterPro" id="IPR011009">
    <property type="entry name" value="Kinase-like_dom_sf"/>
</dbReference>
<dbReference type="SMART" id="SM00220">
    <property type="entry name" value="S_TKc"/>
    <property type="match status" value="1"/>
</dbReference>
<dbReference type="PANTHER" id="PTHR24348">
    <property type="entry name" value="SERINE/THREONINE-PROTEIN KINASE UNC-51-RELATED"/>
    <property type="match status" value="1"/>
</dbReference>
<proteinExistence type="predicted"/>
<dbReference type="GO" id="GO:0005524">
    <property type="term" value="F:ATP binding"/>
    <property type="evidence" value="ECO:0007669"/>
    <property type="project" value="UniProtKB-UniRule"/>
</dbReference>
<evidence type="ECO:0000313" key="6">
    <source>
        <dbReference type="Proteomes" id="UP000030104"/>
    </source>
</evidence>
<keyword evidence="6" id="KW-1185">Reference proteome</keyword>
<dbReference type="HOGENOM" id="CLU_000288_127_1_1"/>
<gene>
    <name evidence="5" type="ORF">PITC_022670</name>
</gene>
<dbReference type="OrthoDB" id="6513151at2759"/>
<dbReference type="STRING" id="40296.A0A0A2KBQ1"/>
<dbReference type="InterPro" id="IPR045269">
    <property type="entry name" value="Atg1-like"/>
</dbReference>